<feature type="region of interest" description="Disordered" evidence="9">
    <location>
        <begin position="459"/>
        <end position="481"/>
    </location>
</feature>
<keyword evidence="7 10" id="KW-0472">Membrane</keyword>
<evidence type="ECO:0000256" key="7">
    <source>
        <dbReference type="ARBA" id="ARBA00023136"/>
    </source>
</evidence>
<evidence type="ECO:0000256" key="9">
    <source>
        <dbReference type="SAM" id="MobiDB-lite"/>
    </source>
</evidence>
<feature type="transmembrane region" description="Helical" evidence="10">
    <location>
        <begin position="314"/>
        <end position="331"/>
    </location>
</feature>
<evidence type="ECO:0000259" key="11">
    <source>
        <dbReference type="Pfam" id="PF03553"/>
    </source>
</evidence>
<dbReference type="GO" id="GO:0005886">
    <property type="term" value="C:plasma membrane"/>
    <property type="evidence" value="ECO:0007669"/>
    <property type="project" value="UniProtKB-SubCell"/>
</dbReference>
<dbReference type="Proteomes" id="UP000448867">
    <property type="component" value="Unassembled WGS sequence"/>
</dbReference>
<comment type="subcellular location">
    <subcellularLocation>
        <location evidence="1">Cell membrane</location>
        <topology evidence="1">Multi-pass membrane protein</topology>
    </subcellularLocation>
</comment>
<feature type="transmembrane region" description="Helical" evidence="10">
    <location>
        <begin position="109"/>
        <end position="126"/>
    </location>
</feature>
<keyword evidence="2" id="KW-0813">Transport</keyword>
<keyword evidence="6 10" id="KW-1133">Transmembrane helix</keyword>
<dbReference type="AlphaFoldDB" id="A0A7X2M0R2"/>
<dbReference type="NCBIfam" id="TIGR00931">
    <property type="entry name" value="antiport_nhaC"/>
    <property type="match status" value="1"/>
</dbReference>
<feature type="transmembrane region" description="Helical" evidence="10">
    <location>
        <begin position="437"/>
        <end position="457"/>
    </location>
</feature>
<reference evidence="12 13" key="1">
    <citation type="submission" date="2019-11" db="EMBL/GenBank/DDBJ databases">
        <title>Bacillus lacus genome.</title>
        <authorList>
            <person name="Allen C.J."/>
            <person name="Newman J.D."/>
        </authorList>
    </citation>
    <scope>NUCLEOTIDE SEQUENCE [LARGE SCALE GENOMIC DNA]</scope>
    <source>
        <strain evidence="12 13">KCTC 33946</strain>
    </source>
</reference>
<dbReference type="Pfam" id="PF03553">
    <property type="entry name" value="Na_H_antiporter"/>
    <property type="match status" value="1"/>
</dbReference>
<feature type="transmembrane region" description="Helical" evidence="10">
    <location>
        <begin position="138"/>
        <end position="164"/>
    </location>
</feature>
<comment type="caution">
    <text evidence="12">The sequence shown here is derived from an EMBL/GenBank/DDBJ whole genome shotgun (WGS) entry which is preliminary data.</text>
</comment>
<keyword evidence="13" id="KW-1185">Reference proteome</keyword>
<evidence type="ECO:0000256" key="3">
    <source>
        <dbReference type="ARBA" id="ARBA00022449"/>
    </source>
</evidence>
<accession>A0A7X2M0R2</accession>
<dbReference type="RefSeq" id="WP_154308491.1">
    <property type="nucleotide sequence ID" value="NZ_WKKI01000028.1"/>
</dbReference>
<name>A0A7X2M0R2_9BACI</name>
<feature type="transmembrane region" description="Helical" evidence="10">
    <location>
        <begin position="193"/>
        <end position="215"/>
    </location>
</feature>
<keyword evidence="5 10" id="KW-0812">Transmembrane</keyword>
<evidence type="ECO:0000313" key="13">
    <source>
        <dbReference type="Proteomes" id="UP000448867"/>
    </source>
</evidence>
<dbReference type="PANTHER" id="PTHR33451">
    <property type="entry name" value="MALATE-2H(+)/NA(+)-LACTATE ANTIPORTER"/>
    <property type="match status" value="1"/>
</dbReference>
<evidence type="ECO:0000256" key="2">
    <source>
        <dbReference type="ARBA" id="ARBA00022448"/>
    </source>
</evidence>
<feature type="compositionally biased region" description="Polar residues" evidence="9">
    <location>
        <begin position="459"/>
        <end position="468"/>
    </location>
</feature>
<proteinExistence type="inferred from homology"/>
<dbReference type="InterPro" id="IPR052180">
    <property type="entry name" value="NhaC_Na-H+_Antiporter"/>
</dbReference>
<dbReference type="PANTHER" id="PTHR33451:SF3">
    <property type="entry name" value="MALATE-2H(+)_NA(+)-LACTATE ANTIPORTER"/>
    <property type="match status" value="1"/>
</dbReference>
<evidence type="ECO:0000256" key="6">
    <source>
        <dbReference type="ARBA" id="ARBA00022989"/>
    </source>
</evidence>
<dbReference type="EMBL" id="WKKI01000028">
    <property type="protein sequence ID" value="MRX73129.1"/>
    <property type="molecule type" value="Genomic_DNA"/>
</dbReference>
<evidence type="ECO:0000256" key="5">
    <source>
        <dbReference type="ARBA" id="ARBA00022692"/>
    </source>
</evidence>
<feature type="transmembrane region" description="Helical" evidence="10">
    <location>
        <begin position="236"/>
        <end position="254"/>
    </location>
</feature>
<feature type="transmembrane region" description="Helical" evidence="10">
    <location>
        <begin position="405"/>
        <end position="425"/>
    </location>
</feature>
<evidence type="ECO:0000256" key="1">
    <source>
        <dbReference type="ARBA" id="ARBA00004651"/>
    </source>
</evidence>
<dbReference type="InterPro" id="IPR004770">
    <property type="entry name" value="Na/H_antiport_NhaC"/>
</dbReference>
<feature type="transmembrane region" description="Helical" evidence="10">
    <location>
        <begin position="9"/>
        <end position="30"/>
    </location>
</feature>
<dbReference type="GO" id="GO:0015297">
    <property type="term" value="F:antiporter activity"/>
    <property type="evidence" value="ECO:0007669"/>
    <property type="project" value="UniProtKB-KW"/>
</dbReference>
<evidence type="ECO:0000256" key="10">
    <source>
        <dbReference type="SAM" id="Phobius"/>
    </source>
</evidence>
<keyword evidence="3" id="KW-0050">Antiport</keyword>
<dbReference type="OrthoDB" id="9762978at2"/>
<comment type="similarity">
    <text evidence="8">Belongs to the NhaC Na(+)/H(+) (TC 2.A.35) antiporter family.</text>
</comment>
<evidence type="ECO:0000313" key="12">
    <source>
        <dbReference type="EMBL" id="MRX73129.1"/>
    </source>
</evidence>
<dbReference type="InterPro" id="IPR018461">
    <property type="entry name" value="Na/H_Antiport_NhaC-like_C"/>
</dbReference>
<organism evidence="12 13">
    <name type="scientific">Metabacillus lacus</name>
    <dbReference type="NCBI Taxonomy" id="1983721"/>
    <lineage>
        <taxon>Bacteria</taxon>
        <taxon>Bacillati</taxon>
        <taxon>Bacillota</taxon>
        <taxon>Bacilli</taxon>
        <taxon>Bacillales</taxon>
        <taxon>Bacillaceae</taxon>
        <taxon>Metabacillus</taxon>
    </lineage>
</organism>
<gene>
    <name evidence="12" type="primary">nhaC</name>
    <name evidence="12" type="ORF">GJU40_13350</name>
</gene>
<feature type="transmembrane region" description="Helical" evidence="10">
    <location>
        <begin position="260"/>
        <end position="277"/>
    </location>
</feature>
<evidence type="ECO:0000256" key="4">
    <source>
        <dbReference type="ARBA" id="ARBA00022475"/>
    </source>
</evidence>
<protein>
    <submittedName>
        <fullName evidence="12">Na+/H+ antiporter NhaC</fullName>
    </submittedName>
</protein>
<evidence type="ECO:0000256" key="8">
    <source>
        <dbReference type="ARBA" id="ARBA00038435"/>
    </source>
</evidence>
<sequence>MKKTRKIKFPFLTAIIPFIIMIGAMIFTVVQLQADPHVPLIVGTIAASFIAWRKGIKWKEIEEAVYQGIKLALPAILIILMIGLIIGSWIGGGVVATMVYYGLQILSPSYFLVSIALICGVITLAIGSSWSTMGTLGVAGMGIGMSMGIPAPLIAGAIISGAYFGDKLSPLSDTTNLAAGIAGTELFDHIKHMLITTVPGYVIALIVFFFLGRSYGQGDVNSQNISEMLAILNQEFVVTPWLLVVPAAVILLVAKKVPALPALTVGVLLGFLAHVFVQGGSMSGAVNTLFGGYSLSSGNELVDDLFTRGGIESMMYTVSLVLVAMAFGGVVEQTGMLKSIVDQILKFAKTPRSLVTTTVGSSFFTNVAAAEQYMSVILPGRMYANAYREQNLDARNLSRAVEDGGTITSVFVPWNTCAVFILATLNVNPLEYAPYAIFNYTVPLLAIIFAQLGIGIVSSSKSTQSSGNHLRKTQSETVKEG</sequence>
<feature type="transmembrane region" description="Helical" evidence="10">
    <location>
        <begin position="73"/>
        <end position="103"/>
    </location>
</feature>
<keyword evidence="4" id="KW-1003">Cell membrane</keyword>
<feature type="domain" description="Na+/H+ antiporter NhaC-like C-terminal" evidence="11">
    <location>
        <begin position="161"/>
        <end position="454"/>
    </location>
</feature>